<evidence type="ECO:0000313" key="12">
    <source>
        <dbReference type="Proteomes" id="UP001460270"/>
    </source>
</evidence>
<evidence type="ECO:0000256" key="3">
    <source>
        <dbReference type="ARBA" id="ARBA00010147"/>
    </source>
</evidence>
<evidence type="ECO:0000259" key="10">
    <source>
        <dbReference type="SMART" id="SM00607"/>
    </source>
</evidence>
<dbReference type="GO" id="GO:0046872">
    <property type="term" value="F:metal ion binding"/>
    <property type="evidence" value="ECO:0007669"/>
    <property type="project" value="UniProtKB-KW"/>
</dbReference>
<dbReference type="InterPro" id="IPR051941">
    <property type="entry name" value="BG_Antigen-Binding_Lectin"/>
</dbReference>
<evidence type="ECO:0000256" key="5">
    <source>
        <dbReference type="ARBA" id="ARBA00022525"/>
    </source>
</evidence>
<gene>
    <name evidence="11" type="ORF">WMY93_031295</name>
</gene>
<dbReference type="GO" id="GO:0001868">
    <property type="term" value="P:regulation of complement activation, lectin pathway"/>
    <property type="evidence" value="ECO:0007669"/>
    <property type="project" value="UniProtKB-ARBA"/>
</dbReference>
<dbReference type="EMBL" id="JBBPFD010000638">
    <property type="protein sequence ID" value="KAK7878045.1"/>
    <property type="molecule type" value="Genomic_DNA"/>
</dbReference>
<dbReference type="InterPro" id="IPR008979">
    <property type="entry name" value="Galactose-bd-like_sf"/>
</dbReference>
<comment type="function">
    <text evidence="1">Acts as a defensive agent. Recognizes blood group fucosylated oligosaccharides including A, B, H and Lewis B-type antigens. Does not recognize Lewis A antigen and has low affinity for monovalent haptens.</text>
</comment>
<keyword evidence="12" id="KW-1185">Reference proteome</keyword>
<evidence type="ECO:0000256" key="8">
    <source>
        <dbReference type="ARBA" id="ARBA00022837"/>
    </source>
</evidence>
<evidence type="ECO:0000256" key="7">
    <source>
        <dbReference type="ARBA" id="ARBA00022734"/>
    </source>
</evidence>
<dbReference type="Pfam" id="PF22633">
    <property type="entry name" value="F5_F8_type_C_2"/>
    <property type="match status" value="2"/>
</dbReference>
<comment type="caution">
    <text evidence="11">The sequence shown here is derived from an EMBL/GenBank/DDBJ whole genome shotgun (WGS) entry which is preliminary data.</text>
</comment>
<dbReference type="GO" id="GO:0005576">
    <property type="term" value="C:extracellular region"/>
    <property type="evidence" value="ECO:0007669"/>
    <property type="project" value="UniProtKB-SubCell"/>
</dbReference>
<name>A0AAW0MEE8_9GOBI</name>
<comment type="subunit">
    <text evidence="4">Homotrimer.</text>
</comment>
<reference evidence="12" key="1">
    <citation type="submission" date="2024-04" db="EMBL/GenBank/DDBJ databases">
        <title>Salinicola lusitanus LLJ914,a marine bacterium isolated from the Okinawa Trough.</title>
        <authorList>
            <person name="Li J."/>
        </authorList>
    </citation>
    <scope>NUCLEOTIDE SEQUENCE [LARGE SCALE GENOMIC DNA]</scope>
</reference>
<dbReference type="Gene3D" id="2.60.120.260">
    <property type="entry name" value="Galactose-binding domain-like"/>
    <property type="match status" value="2"/>
</dbReference>
<keyword evidence="7" id="KW-0430">Lectin</keyword>
<comment type="subcellular location">
    <subcellularLocation>
        <location evidence="2">Secreted</location>
    </subcellularLocation>
</comment>
<dbReference type="PANTHER" id="PTHR45713:SF8">
    <property type="entry name" value="SI:CH211-215K15.4"/>
    <property type="match status" value="1"/>
</dbReference>
<keyword evidence="5" id="KW-0964">Secreted</keyword>
<dbReference type="AlphaFoldDB" id="A0AAW0MEE8"/>
<evidence type="ECO:0000256" key="2">
    <source>
        <dbReference type="ARBA" id="ARBA00004613"/>
    </source>
</evidence>
<evidence type="ECO:0000313" key="11">
    <source>
        <dbReference type="EMBL" id="KAK7878045.1"/>
    </source>
</evidence>
<proteinExistence type="inferred from homology"/>
<evidence type="ECO:0000256" key="9">
    <source>
        <dbReference type="ARBA" id="ARBA00023157"/>
    </source>
</evidence>
<dbReference type="InterPro" id="IPR006585">
    <property type="entry name" value="FTP1"/>
</dbReference>
<dbReference type="PANTHER" id="PTHR45713">
    <property type="entry name" value="FTP DOMAIN-CONTAINING PROTEIN"/>
    <property type="match status" value="1"/>
</dbReference>
<evidence type="ECO:0000256" key="6">
    <source>
        <dbReference type="ARBA" id="ARBA00022723"/>
    </source>
</evidence>
<feature type="domain" description="Fucolectin tachylectin-4 pentraxin-1" evidence="10">
    <location>
        <begin position="215"/>
        <end position="360"/>
    </location>
</feature>
<organism evidence="11 12">
    <name type="scientific">Mugilogobius chulae</name>
    <name type="common">yellowstripe goby</name>
    <dbReference type="NCBI Taxonomy" id="88201"/>
    <lineage>
        <taxon>Eukaryota</taxon>
        <taxon>Metazoa</taxon>
        <taxon>Chordata</taxon>
        <taxon>Craniata</taxon>
        <taxon>Vertebrata</taxon>
        <taxon>Euteleostomi</taxon>
        <taxon>Actinopterygii</taxon>
        <taxon>Neopterygii</taxon>
        <taxon>Teleostei</taxon>
        <taxon>Neoteleostei</taxon>
        <taxon>Acanthomorphata</taxon>
        <taxon>Gobiaria</taxon>
        <taxon>Gobiiformes</taxon>
        <taxon>Gobioidei</taxon>
        <taxon>Gobiidae</taxon>
        <taxon>Gobionellinae</taxon>
        <taxon>Mugilogobius</taxon>
    </lineage>
</organism>
<dbReference type="GO" id="GO:0042806">
    <property type="term" value="F:fucose binding"/>
    <property type="evidence" value="ECO:0007669"/>
    <property type="project" value="UniProtKB-ARBA"/>
</dbReference>
<dbReference type="Proteomes" id="UP001460270">
    <property type="component" value="Unassembled WGS sequence"/>
</dbReference>
<keyword evidence="9" id="KW-1015">Disulfide bond</keyword>
<dbReference type="SUPFAM" id="SSF49785">
    <property type="entry name" value="Galactose-binding domain-like"/>
    <property type="match status" value="2"/>
</dbReference>
<evidence type="ECO:0000256" key="4">
    <source>
        <dbReference type="ARBA" id="ARBA00011233"/>
    </source>
</evidence>
<dbReference type="GO" id="GO:0010185">
    <property type="term" value="P:regulation of cellular defense response"/>
    <property type="evidence" value="ECO:0007669"/>
    <property type="project" value="UniProtKB-ARBA"/>
</dbReference>
<dbReference type="SMART" id="SM00607">
    <property type="entry name" value="FTP"/>
    <property type="match status" value="2"/>
</dbReference>
<keyword evidence="8" id="KW-0106">Calcium</keyword>
<keyword evidence="6" id="KW-0479">Metal-binding</keyword>
<feature type="domain" description="Fucolectin tachylectin-4 pentraxin-1" evidence="10">
    <location>
        <begin position="71"/>
        <end position="214"/>
    </location>
</feature>
<accession>A0AAW0MEE8</accession>
<protein>
    <recommendedName>
        <fullName evidence="10">Fucolectin tachylectin-4 pentraxin-1 domain-containing protein</fullName>
    </recommendedName>
</protein>
<comment type="similarity">
    <text evidence="3">Belongs to the fucolectin family.</text>
</comment>
<evidence type="ECO:0000256" key="1">
    <source>
        <dbReference type="ARBA" id="ARBA00002219"/>
    </source>
</evidence>
<sequence>MPESVSCEEGFPRKNCSKHSLYIKRRDTNSCLQQKQQQCRLEQSVFSQTKKMTYISILLWLLMKTASANPKFNVALGGFATQIDTYNELGAASNAIDGKRDNVYYHDSCTHTFTTTDPWWRLDLLETYTISSVTVVNRGDCCADRLDGAQVCIGNSLENNGNDNPVVATLLSSRGNTQTLTFTEPVEGRYVNVFLPGTNKYLTLCEVEVYGSKDEVNLALGGEATQGNTYDALGAASNAIDGKRDSVYGHKSCTHTLETTDPWWRVDLRESCMITSITITNRRDCCAQRLDSAQIRIGNSLDNNGNSNPIVATVSHIAGGRSQTFVLPRAVEGRYVNIFLPGMNKILTLCEVEVHGLKQEGKPPAPEDEKGHK</sequence>